<evidence type="ECO:0000256" key="3">
    <source>
        <dbReference type="ARBA" id="ARBA00022833"/>
    </source>
</evidence>
<keyword evidence="4 5" id="KW-0440">LIM domain</keyword>
<dbReference type="PANTHER" id="PTHR24205:SF16">
    <property type="entry name" value="GH01042P-RELATED"/>
    <property type="match status" value="1"/>
</dbReference>
<evidence type="ECO:0000313" key="8">
    <source>
        <dbReference type="EMBL" id="ELR24457.1"/>
    </source>
</evidence>
<dbReference type="GO" id="GO:0003712">
    <property type="term" value="F:transcription coregulator activity"/>
    <property type="evidence" value="ECO:0007669"/>
    <property type="project" value="TreeGrafter"/>
</dbReference>
<dbReference type="AlphaFoldDB" id="L8HGV2"/>
<organism evidence="8 9">
    <name type="scientific">Acanthamoeba castellanii (strain ATCC 30010 / Neff)</name>
    <dbReference type="NCBI Taxonomy" id="1257118"/>
    <lineage>
        <taxon>Eukaryota</taxon>
        <taxon>Amoebozoa</taxon>
        <taxon>Discosea</taxon>
        <taxon>Longamoebia</taxon>
        <taxon>Centramoebida</taxon>
        <taxon>Acanthamoebidae</taxon>
        <taxon>Acanthamoeba</taxon>
    </lineage>
</organism>
<protein>
    <submittedName>
        <fullName evidence="8">LIM domain containing protein</fullName>
    </submittedName>
</protein>
<keyword evidence="2" id="KW-0677">Repeat</keyword>
<evidence type="ECO:0000256" key="4">
    <source>
        <dbReference type="ARBA" id="ARBA00023038"/>
    </source>
</evidence>
<dbReference type="GO" id="GO:0005634">
    <property type="term" value="C:nucleus"/>
    <property type="evidence" value="ECO:0007669"/>
    <property type="project" value="TreeGrafter"/>
</dbReference>
<dbReference type="STRING" id="1257118.L8HGV2"/>
<evidence type="ECO:0000313" key="9">
    <source>
        <dbReference type="Proteomes" id="UP000011083"/>
    </source>
</evidence>
<dbReference type="SMART" id="SM00132">
    <property type="entry name" value="LIM"/>
    <property type="match status" value="2"/>
</dbReference>
<evidence type="ECO:0000256" key="5">
    <source>
        <dbReference type="PROSITE-ProRule" id="PRU00125"/>
    </source>
</evidence>
<sequence>MPAQAASAPPPPRPVNAAGTGSLRPAAATAPPTTSPYGGGGNVSDMASRFQRSHTATTPATSGSLGAPPATSALAPPRPAFSGGGSGPARYQAAAPSASTTGLPTRPTAPSGPPAGSRATLAPSSSKPKPLPPTPGTQVQQAGLNTGARFCSGCGKPFGNGEQVVGALNGSWHENCFTCERCRQPFKAMKFVLKDGKPYHSACVKEAFGRKCYLCAQLLEGQCVKVENNVAHARCFVCADCRAPLTSGYLLVGPTRRACCHQCGQAGSRGRG</sequence>
<dbReference type="PANTHER" id="PTHR24205">
    <property type="entry name" value="FOUR AND A HALF LIM DOMAINS PROTEIN"/>
    <property type="match status" value="1"/>
</dbReference>
<dbReference type="RefSeq" id="XP_004355031.1">
    <property type="nucleotide sequence ID" value="XM_004354979.1"/>
</dbReference>
<keyword evidence="1 5" id="KW-0479">Metal-binding</keyword>
<dbReference type="PROSITE" id="PS00478">
    <property type="entry name" value="LIM_DOMAIN_1"/>
    <property type="match status" value="1"/>
</dbReference>
<keyword evidence="3 5" id="KW-0862">Zinc</keyword>
<dbReference type="VEuPathDB" id="AmoebaDB:ACA1_333370"/>
<keyword evidence="9" id="KW-1185">Reference proteome</keyword>
<feature type="region of interest" description="Disordered" evidence="6">
    <location>
        <begin position="1"/>
        <end position="141"/>
    </location>
</feature>
<evidence type="ECO:0000259" key="7">
    <source>
        <dbReference type="PROSITE" id="PS50023"/>
    </source>
</evidence>
<dbReference type="SUPFAM" id="SSF57716">
    <property type="entry name" value="Glucocorticoid receptor-like (DNA-binding domain)"/>
    <property type="match status" value="2"/>
</dbReference>
<dbReference type="GO" id="GO:0046872">
    <property type="term" value="F:metal ion binding"/>
    <property type="evidence" value="ECO:0007669"/>
    <property type="project" value="UniProtKB-KW"/>
</dbReference>
<feature type="compositionally biased region" description="Polar residues" evidence="6">
    <location>
        <begin position="53"/>
        <end position="64"/>
    </location>
</feature>
<name>L8HGV2_ACACF</name>
<evidence type="ECO:0000256" key="2">
    <source>
        <dbReference type="ARBA" id="ARBA00022737"/>
    </source>
</evidence>
<proteinExistence type="predicted"/>
<feature type="compositionally biased region" description="Low complexity" evidence="6">
    <location>
        <begin position="25"/>
        <end position="36"/>
    </location>
</feature>
<feature type="domain" description="LIM zinc-binding" evidence="7">
    <location>
        <begin position="149"/>
        <end position="210"/>
    </location>
</feature>
<gene>
    <name evidence="8" type="ORF">ACA1_333370</name>
</gene>
<dbReference type="Pfam" id="PF00412">
    <property type="entry name" value="LIM"/>
    <property type="match status" value="2"/>
</dbReference>
<dbReference type="KEGG" id="acan:ACA1_333370"/>
<dbReference type="Proteomes" id="UP000011083">
    <property type="component" value="Unassembled WGS sequence"/>
</dbReference>
<reference evidence="8 9" key="1">
    <citation type="journal article" date="2013" name="Genome Biol.">
        <title>Genome of Acanthamoeba castellanii highlights extensive lateral gene transfer and early evolution of tyrosine kinase signaling.</title>
        <authorList>
            <person name="Clarke M."/>
            <person name="Lohan A.J."/>
            <person name="Liu B."/>
            <person name="Lagkouvardos I."/>
            <person name="Roy S."/>
            <person name="Zafar N."/>
            <person name="Bertelli C."/>
            <person name="Schilde C."/>
            <person name="Kianianmomeni A."/>
            <person name="Burglin T.R."/>
            <person name="Frech C."/>
            <person name="Turcotte B."/>
            <person name="Kopec K.O."/>
            <person name="Synnott J.M."/>
            <person name="Choo C."/>
            <person name="Paponov I."/>
            <person name="Finkler A."/>
            <person name="Soon Heng Tan C."/>
            <person name="Hutchins A.P."/>
            <person name="Weinmeier T."/>
            <person name="Rattei T."/>
            <person name="Chu J.S."/>
            <person name="Gimenez G."/>
            <person name="Irimia M."/>
            <person name="Rigden D.J."/>
            <person name="Fitzpatrick D.A."/>
            <person name="Lorenzo-Morales J."/>
            <person name="Bateman A."/>
            <person name="Chiu C.H."/>
            <person name="Tang P."/>
            <person name="Hegemann P."/>
            <person name="Fromm H."/>
            <person name="Raoult D."/>
            <person name="Greub G."/>
            <person name="Miranda-Saavedra D."/>
            <person name="Chen N."/>
            <person name="Nash P."/>
            <person name="Ginger M.L."/>
            <person name="Horn M."/>
            <person name="Schaap P."/>
            <person name="Caler L."/>
            <person name="Loftus B."/>
        </authorList>
    </citation>
    <scope>NUCLEOTIDE SEQUENCE [LARGE SCALE GENOMIC DNA]</scope>
    <source>
        <strain evidence="8 9">Neff</strain>
    </source>
</reference>
<dbReference type="GeneID" id="14925480"/>
<dbReference type="PROSITE" id="PS50023">
    <property type="entry name" value="LIM_DOMAIN_2"/>
    <property type="match status" value="1"/>
</dbReference>
<evidence type="ECO:0000256" key="1">
    <source>
        <dbReference type="ARBA" id="ARBA00022723"/>
    </source>
</evidence>
<feature type="compositionally biased region" description="Low complexity" evidence="6">
    <location>
        <begin position="119"/>
        <end position="128"/>
    </location>
</feature>
<dbReference type="Gene3D" id="2.10.110.10">
    <property type="entry name" value="Cysteine Rich Protein"/>
    <property type="match status" value="2"/>
</dbReference>
<dbReference type="OrthoDB" id="274660at2759"/>
<dbReference type="CDD" id="cd08368">
    <property type="entry name" value="LIM"/>
    <property type="match status" value="1"/>
</dbReference>
<evidence type="ECO:0000256" key="6">
    <source>
        <dbReference type="SAM" id="MobiDB-lite"/>
    </source>
</evidence>
<dbReference type="EMBL" id="KB007819">
    <property type="protein sequence ID" value="ELR24457.1"/>
    <property type="molecule type" value="Genomic_DNA"/>
</dbReference>
<accession>L8HGV2</accession>
<dbReference type="InterPro" id="IPR001781">
    <property type="entry name" value="Znf_LIM"/>
</dbReference>